<evidence type="ECO:0000313" key="3">
    <source>
        <dbReference type="Proteomes" id="UP000306628"/>
    </source>
</evidence>
<dbReference type="Proteomes" id="UP000306628">
    <property type="component" value="Unassembled WGS sequence"/>
</dbReference>
<dbReference type="InterPro" id="IPR005135">
    <property type="entry name" value="Endo/exonuclease/phosphatase"/>
</dbReference>
<proteinExistence type="predicted"/>
<sequence>MTTIRVGAWNVHEGVAEHGDVAGECVERVLDERIDLLALQEVPFPADRGLSPLLARLAERTRLRHHARNVLSPAWLVPGMLSGVAVASRFPIETTADTVLPNPRLESGGLRSFDKGAVTAVVKAAGQVVAMTSVHMPPFHRFGERADNPELGYIWDSLARHLEPKEGELTVIGGDFNTPHRGLLLERIEAELESSVSAPTHKGKAVDDIVHSASVKRLSARIVRTFSDHCLCVVELGLA</sequence>
<keyword evidence="3" id="KW-1185">Reference proteome</keyword>
<gene>
    <name evidence="2" type="ORF">ETD85_28640</name>
</gene>
<dbReference type="AlphaFoldDB" id="A0A5S4GC00"/>
<comment type="caution">
    <text evidence="2">The sequence shown here is derived from an EMBL/GenBank/DDBJ whole genome shotgun (WGS) entry which is preliminary data.</text>
</comment>
<dbReference type="SUPFAM" id="SSF56219">
    <property type="entry name" value="DNase I-like"/>
    <property type="match status" value="1"/>
</dbReference>
<evidence type="ECO:0000313" key="2">
    <source>
        <dbReference type="EMBL" id="TMR30545.1"/>
    </source>
</evidence>
<evidence type="ECO:0000259" key="1">
    <source>
        <dbReference type="Pfam" id="PF03372"/>
    </source>
</evidence>
<dbReference type="RefSeq" id="WP_138692897.1">
    <property type="nucleotide sequence ID" value="NZ_JBHSAZ010000010.1"/>
</dbReference>
<dbReference type="Pfam" id="PF03372">
    <property type="entry name" value="Exo_endo_phos"/>
    <property type="match status" value="1"/>
</dbReference>
<protein>
    <recommendedName>
        <fullName evidence="1">Endonuclease/exonuclease/phosphatase domain-containing protein</fullName>
    </recommendedName>
</protein>
<organism evidence="2 3">
    <name type="scientific">Nonomuraea zeae</name>
    <dbReference type="NCBI Taxonomy" id="1642303"/>
    <lineage>
        <taxon>Bacteria</taxon>
        <taxon>Bacillati</taxon>
        <taxon>Actinomycetota</taxon>
        <taxon>Actinomycetes</taxon>
        <taxon>Streptosporangiales</taxon>
        <taxon>Streptosporangiaceae</taxon>
        <taxon>Nonomuraea</taxon>
    </lineage>
</organism>
<reference evidence="2 3" key="1">
    <citation type="submission" date="2019-05" db="EMBL/GenBank/DDBJ databases">
        <title>Draft genome sequence of Nonomuraea zeae DSM 100528.</title>
        <authorList>
            <person name="Saricaoglu S."/>
            <person name="Isik K."/>
        </authorList>
    </citation>
    <scope>NUCLEOTIDE SEQUENCE [LARGE SCALE GENOMIC DNA]</scope>
    <source>
        <strain evidence="2 3">DSM 100528</strain>
    </source>
</reference>
<name>A0A5S4GC00_9ACTN</name>
<dbReference type="OrthoDB" id="9787701at2"/>
<dbReference type="EMBL" id="VCKX01000098">
    <property type="protein sequence ID" value="TMR30545.1"/>
    <property type="molecule type" value="Genomic_DNA"/>
</dbReference>
<dbReference type="Gene3D" id="3.60.10.10">
    <property type="entry name" value="Endonuclease/exonuclease/phosphatase"/>
    <property type="match status" value="1"/>
</dbReference>
<feature type="domain" description="Endonuclease/exonuclease/phosphatase" evidence="1">
    <location>
        <begin position="9"/>
        <end position="229"/>
    </location>
</feature>
<dbReference type="InterPro" id="IPR036691">
    <property type="entry name" value="Endo/exonu/phosph_ase_sf"/>
</dbReference>
<dbReference type="GO" id="GO:0003824">
    <property type="term" value="F:catalytic activity"/>
    <property type="evidence" value="ECO:0007669"/>
    <property type="project" value="InterPro"/>
</dbReference>
<accession>A0A5S4GC00</accession>